<keyword evidence="3" id="KW-1185">Reference proteome</keyword>
<name>A0A1Y5S622_9RHOB</name>
<evidence type="ECO:0000313" key="3">
    <source>
        <dbReference type="Proteomes" id="UP000193077"/>
    </source>
</evidence>
<organism evidence="2 3">
    <name type="scientific">Falsiruegeria litorea R37</name>
    <dbReference type="NCBI Taxonomy" id="1200284"/>
    <lineage>
        <taxon>Bacteria</taxon>
        <taxon>Pseudomonadati</taxon>
        <taxon>Pseudomonadota</taxon>
        <taxon>Alphaproteobacteria</taxon>
        <taxon>Rhodobacterales</taxon>
        <taxon>Roseobacteraceae</taxon>
        <taxon>Falsiruegeria</taxon>
    </lineage>
</organism>
<dbReference type="EMBL" id="FWFO01000001">
    <property type="protein sequence ID" value="SLN30869.1"/>
    <property type="molecule type" value="Genomic_DNA"/>
</dbReference>
<gene>
    <name evidence="2" type="ORF">TRL7639_01286</name>
</gene>
<evidence type="ECO:0000313" key="2">
    <source>
        <dbReference type="EMBL" id="SLN30869.1"/>
    </source>
</evidence>
<evidence type="ECO:0000256" key="1">
    <source>
        <dbReference type="SAM" id="Phobius"/>
    </source>
</evidence>
<sequence>MSQTGVQKLAYAALIVLLFGVCTGWLGGL</sequence>
<dbReference type="Proteomes" id="UP000193077">
    <property type="component" value="Unassembled WGS sequence"/>
</dbReference>
<protein>
    <submittedName>
        <fullName evidence="2">Uncharacterized protein</fullName>
    </submittedName>
</protein>
<proteinExistence type="predicted"/>
<keyword evidence="1" id="KW-0472">Membrane</keyword>
<keyword evidence="1" id="KW-0812">Transmembrane</keyword>
<reference evidence="2 3" key="1">
    <citation type="submission" date="2017-03" db="EMBL/GenBank/DDBJ databases">
        <authorList>
            <person name="Afonso C.L."/>
            <person name="Miller P.J."/>
            <person name="Scott M.A."/>
            <person name="Spackman E."/>
            <person name="Goraichik I."/>
            <person name="Dimitrov K.M."/>
            <person name="Suarez D.L."/>
            <person name="Swayne D.E."/>
        </authorList>
    </citation>
    <scope>NUCLEOTIDE SEQUENCE [LARGE SCALE GENOMIC DNA]</scope>
    <source>
        <strain evidence="2 3">CECT 7639</strain>
    </source>
</reference>
<dbReference type="AlphaFoldDB" id="A0A1Y5S622"/>
<feature type="transmembrane region" description="Helical" evidence="1">
    <location>
        <begin position="9"/>
        <end position="28"/>
    </location>
</feature>
<keyword evidence="1" id="KW-1133">Transmembrane helix</keyword>
<accession>A0A1Y5S622</accession>